<dbReference type="SUPFAM" id="SSF55785">
    <property type="entry name" value="PYP-like sensor domain (PAS domain)"/>
    <property type="match status" value="1"/>
</dbReference>
<dbReference type="InterPro" id="IPR035965">
    <property type="entry name" value="PAS-like_dom_sf"/>
</dbReference>
<dbReference type="SUPFAM" id="SSF55073">
    <property type="entry name" value="Nucleotide cyclase"/>
    <property type="match status" value="1"/>
</dbReference>
<evidence type="ECO:0000259" key="4">
    <source>
        <dbReference type="PROSITE" id="PS50887"/>
    </source>
</evidence>
<dbReference type="SMART" id="SM00267">
    <property type="entry name" value="GGDEF"/>
    <property type="match status" value="1"/>
</dbReference>
<feature type="transmembrane region" description="Helical" evidence="1">
    <location>
        <begin position="84"/>
        <end position="103"/>
    </location>
</feature>
<dbReference type="NCBIfam" id="TIGR00229">
    <property type="entry name" value="sensory_box"/>
    <property type="match status" value="1"/>
</dbReference>
<protein>
    <submittedName>
        <fullName evidence="5">EAL domain-containing protein</fullName>
    </submittedName>
</protein>
<evidence type="ECO:0000259" key="2">
    <source>
        <dbReference type="PROSITE" id="PS50113"/>
    </source>
</evidence>
<dbReference type="PANTHER" id="PTHR44757">
    <property type="entry name" value="DIGUANYLATE CYCLASE DGCP"/>
    <property type="match status" value="1"/>
</dbReference>
<feature type="domain" description="PAC" evidence="2">
    <location>
        <begin position="313"/>
        <end position="372"/>
    </location>
</feature>
<comment type="caution">
    <text evidence="5">The sequence shown here is derived from an EMBL/GenBank/DDBJ whole genome shotgun (WGS) entry which is preliminary data.</text>
</comment>
<dbReference type="Gene3D" id="3.30.70.270">
    <property type="match status" value="1"/>
</dbReference>
<dbReference type="Gene3D" id="3.20.20.450">
    <property type="entry name" value="EAL domain"/>
    <property type="match status" value="1"/>
</dbReference>
<dbReference type="Pfam" id="PF00990">
    <property type="entry name" value="GGDEF"/>
    <property type="match status" value="1"/>
</dbReference>
<dbReference type="SUPFAM" id="SSF141868">
    <property type="entry name" value="EAL domain-like"/>
    <property type="match status" value="1"/>
</dbReference>
<dbReference type="CDD" id="cd01948">
    <property type="entry name" value="EAL"/>
    <property type="match status" value="1"/>
</dbReference>
<keyword evidence="1" id="KW-1133">Transmembrane helix</keyword>
<dbReference type="Pfam" id="PF00563">
    <property type="entry name" value="EAL"/>
    <property type="match status" value="1"/>
</dbReference>
<feature type="transmembrane region" description="Helical" evidence="1">
    <location>
        <begin position="177"/>
        <end position="194"/>
    </location>
</feature>
<feature type="transmembrane region" description="Helical" evidence="1">
    <location>
        <begin position="200"/>
        <end position="219"/>
    </location>
</feature>
<dbReference type="InterPro" id="IPR000160">
    <property type="entry name" value="GGDEF_dom"/>
</dbReference>
<evidence type="ECO:0000313" key="6">
    <source>
        <dbReference type="Proteomes" id="UP001244297"/>
    </source>
</evidence>
<sequence>MPFERLRERRGKIGAPDQLAGKTTSLLASVRHLDTVEGLPARYRLQVRAGLLDETLKLANYSAVTHLIIAGAVTWFFWNSAPKSYLVGLLAVIAVTIAATIHTNRLYRRAYADAVSEEGVSRGYRVAGLLALVLGLAWATMPVMLFAPADSNERLLVVAIAAGLISDVYVIGPLLSVSFLFAVPVILGSFFGLARCGEPIALSISLLLLVYSTFVALSVTRMSRLSRERILDRVRVQDQGETIGLLLNEFEENTSDWLWETNEWGTFQHVSPRVAEALGCTVEALQQSSIEVVLRQGIEARSDADQTEDILEHLRQARLFHDHLAEIKTPSGSRWFRLCGKPFHDQSGSFAGFRGVGSDVTESREAEAHIAYLATRDALTGLSNRVAFHEVTSIACAAAVSDPQAAPASLLYLDLDGFKAVNDRAGHGTGDLLLQQVAERLRSTVGAEAQVFRLGGDEFAIVHRGRRPAEAEALAEAVVAALCAPYTIDGMRAEIGVSVGIAHAPQDAMSTEDLLRKADLALYSAKEAGKGRWRRFDIDLDRRVHRWRELDVAMRAGLVNGEMDLHYQPLVNLQDGEVVGCEALLRWTRTDHGVVSPAELIPIAESTGFVIAIGQWALRKACAEALNWPSHMRVAVNISSSHFRLPDFSREVEVLLGEIGLQPQRLEIEITESIFLVNTTHVLDNLRALRSLGVRIALDDFGTGYSSLSYLTQFPVDKIKIDRAFVRDLSNRPECLAVIKAVMVIARDLSIDVTVEGVETEQQAELLRARRCNSAQGFLYSPARPSQEVQGLIDSIPQNIKITRRSSRHAA</sequence>
<dbReference type="PANTHER" id="PTHR44757:SF2">
    <property type="entry name" value="BIOFILM ARCHITECTURE MAINTENANCE PROTEIN MBAA"/>
    <property type="match status" value="1"/>
</dbReference>
<proteinExistence type="predicted"/>
<keyword evidence="1" id="KW-0472">Membrane</keyword>
<dbReference type="InterPro" id="IPR043128">
    <property type="entry name" value="Rev_trsase/Diguanyl_cyclase"/>
</dbReference>
<dbReference type="RefSeq" id="WP_238291158.1">
    <property type="nucleotide sequence ID" value="NZ_BPQS01000033.1"/>
</dbReference>
<dbReference type="PROSITE" id="PS50113">
    <property type="entry name" value="PAC"/>
    <property type="match status" value="1"/>
</dbReference>
<evidence type="ECO:0000259" key="3">
    <source>
        <dbReference type="PROSITE" id="PS50883"/>
    </source>
</evidence>
<feature type="transmembrane region" description="Helical" evidence="1">
    <location>
        <begin position="124"/>
        <end position="149"/>
    </location>
</feature>
<dbReference type="CDD" id="cd01949">
    <property type="entry name" value="GGDEF"/>
    <property type="match status" value="1"/>
</dbReference>
<feature type="domain" description="GGDEF" evidence="4">
    <location>
        <begin position="406"/>
        <end position="538"/>
    </location>
</feature>
<dbReference type="InterPro" id="IPR000700">
    <property type="entry name" value="PAS-assoc_C"/>
</dbReference>
<dbReference type="InterPro" id="IPR029787">
    <property type="entry name" value="Nucleotide_cyclase"/>
</dbReference>
<name>A0ABT8AJZ9_9HYPH</name>
<dbReference type="InterPro" id="IPR000014">
    <property type="entry name" value="PAS"/>
</dbReference>
<dbReference type="EMBL" id="JAUFPT010000016">
    <property type="protein sequence ID" value="MDN3570203.1"/>
    <property type="molecule type" value="Genomic_DNA"/>
</dbReference>
<dbReference type="InterPro" id="IPR052155">
    <property type="entry name" value="Biofilm_reg_signaling"/>
</dbReference>
<dbReference type="PROSITE" id="PS50887">
    <property type="entry name" value="GGDEF"/>
    <property type="match status" value="1"/>
</dbReference>
<feature type="domain" description="EAL" evidence="3">
    <location>
        <begin position="547"/>
        <end position="797"/>
    </location>
</feature>
<evidence type="ECO:0000256" key="1">
    <source>
        <dbReference type="SAM" id="Phobius"/>
    </source>
</evidence>
<dbReference type="Gene3D" id="3.30.450.20">
    <property type="entry name" value="PAS domain"/>
    <property type="match status" value="1"/>
</dbReference>
<keyword evidence="6" id="KW-1185">Reference proteome</keyword>
<organism evidence="5 6">
    <name type="scientific">Methylobacterium longum</name>
    <dbReference type="NCBI Taxonomy" id="767694"/>
    <lineage>
        <taxon>Bacteria</taxon>
        <taxon>Pseudomonadati</taxon>
        <taxon>Pseudomonadota</taxon>
        <taxon>Alphaproteobacteria</taxon>
        <taxon>Hyphomicrobiales</taxon>
        <taxon>Methylobacteriaceae</taxon>
        <taxon>Methylobacterium</taxon>
    </lineage>
</organism>
<dbReference type="NCBIfam" id="TIGR00254">
    <property type="entry name" value="GGDEF"/>
    <property type="match status" value="1"/>
</dbReference>
<dbReference type="InterPro" id="IPR001633">
    <property type="entry name" value="EAL_dom"/>
</dbReference>
<dbReference type="InterPro" id="IPR035919">
    <property type="entry name" value="EAL_sf"/>
</dbReference>
<gene>
    <name evidence="5" type="ORF">QWZ18_06140</name>
</gene>
<dbReference type="PROSITE" id="PS50883">
    <property type="entry name" value="EAL"/>
    <property type="match status" value="1"/>
</dbReference>
<keyword evidence="1" id="KW-0812">Transmembrane</keyword>
<dbReference type="Proteomes" id="UP001244297">
    <property type="component" value="Unassembled WGS sequence"/>
</dbReference>
<evidence type="ECO:0000313" key="5">
    <source>
        <dbReference type="EMBL" id="MDN3570203.1"/>
    </source>
</evidence>
<feature type="transmembrane region" description="Helical" evidence="1">
    <location>
        <begin position="58"/>
        <end position="78"/>
    </location>
</feature>
<accession>A0ABT8AJZ9</accession>
<dbReference type="SMART" id="SM00052">
    <property type="entry name" value="EAL"/>
    <property type="match status" value="1"/>
</dbReference>
<reference evidence="6" key="1">
    <citation type="journal article" date="2019" name="Int. J. Syst. Evol. Microbiol.">
        <title>The Global Catalogue of Microorganisms (GCM) 10K type strain sequencing project: providing services to taxonomists for standard genome sequencing and annotation.</title>
        <authorList>
            <consortium name="The Broad Institute Genomics Platform"/>
            <consortium name="The Broad Institute Genome Sequencing Center for Infectious Disease"/>
            <person name="Wu L."/>
            <person name="Ma J."/>
        </authorList>
    </citation>
    <scope>NUCLEOTIDE SEQUENCE [LARGE SCALE GENOMIC DNA]</scope>
    <source>
        <strain evidence="6">CECT 7806</strain>
    </source>
</reference>